<keyword evidence="1" id="KW-1133">Transmembrane helix</keyword>
<reference evidence="2 3" key="1">
    <citation type="submission" date="2023-03" db="EMBL/GenBank/DDBJ databases">
        <title>Bacillus Genome Sequencing.</title>
        <authorList>
            <person name="Dunlap C."/>
        </authorList>
    </citation>
    <scope>NUCLEOTIDE SEQUENCE [LARGE SCALE GENOMIC DNA]</scope>
    <source>
        <strain evidence="2 3">B-59205</strain>
    </source>
</reference>
<feature type="transmembrane region" description="Helical" evidence="1">
    <location>
        <begin position="182"/>
        <end position="205"/>
    </location>
</feature>
<protein>
    <recommendedName>
        <fullName evidence="4">Membrane protein YkvI</fullName>
    </recommendedName>
</protein>
<feature type="transmembrane region" description="Helical" evidence="1">
    <location>
        <begin position="79"/>
        <end position="100"/>
    </location>
</feature>
<comment type="caution">
    <text evidence="2">The sequence shown here is derived from an EMBL/GenBank/DDBJ whole genome shotgun (WGS) entry which is preliminary data.</text>
</comment>
<name>A0AAW9NX39_9BACL</name>
<evidence type="ECO:0000313" key="2">
    <source>
        <dbReference type="EMBL" id="MEC1179003.1"/>
    </source>
</evidence>
<organism evidence="2 3">
    <name type="scientific">Metasolibacillus meyeri</name>
    <dbReference type="NCBI Taxonomy" id="1071052"/>
    <lineage>
        <taxon>Bacteria</taxon>
        <taxon>Bacillati</taxon>
        <taxon>Bacillota</taxon>
        <taxon>Bacilli</taxon>
        <taxon>Bacillales</taxon>
        <taxon>Caryophanaceae</taxon>
        <taxon>Metasolibacillus</taxon>
    </lineage>
</organism>
<keyword evidence="1" id="KW-0472">Membrane</keyword>
<feature type="transmembrane region" description="Helical" evidence="1">
    <location>
        <begin position="143"/>
        <end position="162"/>
    </location>
</feature>
<dbReference type="PANTHER" id="PTHR37814">
    <property type="entry name" value="CONSERVED MEMBRANE PROTEIN"/>
    <property type="match status" value="1"/>
</dbReference>
<keyword evidence="3" id="KW-1185">Reference proteome</keyword>
<dbReference type="EMBL" id="JARSFG010000015">
    <property type="protein sequence ID" value="MEC1179003.1"/>
    <property type="molecule type" value="Genomic_DNA"/>
</dbReference>
<feature type="transmembrane region" description="Helical" evidence="1">
    <location>
        <begin position="217"/>
        <end position="241"/>
    </location>
</feature>
<dbReference type="PANTHER" id="PTHR37814:SF1">
    <property type="entry name" value="MEMBRANE PROTEIN"/>
    <property type="match status" value="1"/>
</dbReference>
<dbReference type="RefSeq" id="WP_326123489.1">
    <property type="nucleotide sequence ID" value="NZ_JARSFG010000015.1"/>
</dbReference>
<gene>
    <name evidence="2" type="ORF">P9B03_10960</name>
</gene>
<feature type="transmembrane region" description="Helical" evidence="1">
    <location>
        <begin position="323"/>
        <end position="343"/>
    </location>
</feature>
<proteinExistence type="predicted"/>
<dbReference type="AlphaFoldDB" id="A0AAW9NX39"/>
<keyword evidence="1" id="KW-0812">Transmembrane</keyword>
<accession>A0AAW9NX39</accession>
<dbReference type="InterPro" id="IPR038728">
    <property type="entry name" value="YkvI-like"/>
</dbReference>
<dbReference type="Proteomes" id="UP001344888">
    <property type="component" value="Unassembled WGS sequence"/>
</dbReference>
<sequence>MKKSLQIGGVFVGLIVGAGFTSGQEIMQFFTSFGFIGIAGAFFATFAFSFLGMILAQLGSQLQTTSHKDVIYYMGGRSIGLILDLFITICLFSVAVVMFAGSGAMFHQMFGISPAIGSIVMVCLTIGTLLLNVQNIMQIIAMLTPYLMTVIFIILMYSLWTMDLSLLEANQLAQMQQPANSNWFISALLYVSYNIVIGAAMLIVMGGTVKDRKVAGLGGILGGLMLGTLILLINIALFVKIDVVAGVDMPTLALAMQIHPFVGTLVAIALLGMMYSTAVGMFYTFTVRFITPTHPLFKPALIFVGTVGFAASFIGFSNLVGKVYASMGYLGFGLIMIVVFTWWKKRRL</sequence>
<feature type="transmembrane region" description="Helical" evidence="1">
    <location>
        <begin position="296"/>
        <end position="317"/>
    </location>
</feature>
<feature type="transmembrane region" description="Helical" evidence="1">
    <location>
        <begin position="33"/>
        <end position="58"/>
    </location>
</feature>
<evidence type="ECO:0000256" key="1">
    <source>
        <dbReference type="SAM" id="Phobius"/>
    </source>
</evidence>
<feature type="transmembrane region" description="Helical" evidence="1">
    <location>
        <begin position="261"/>
        <end position="284"/>
    </location>
</feature>
<evidence type="ECO:0000313" key="3">
    <source>
        <dbReference type="Proteomes" id="UP001344888"/>
    </source>
</evidence>
<feature type="transmembrane region" description="Helical" evidence="1">
    <location>
        <begin position="112"/>
        <end position="131"/>
    </location>
</feature>
<evidence type="ECO:0008006" key="4">
    <source>
        <dbReference type="Google" id="ProtNLM"/>
    </source>
</evidence>